<dbReference type="InterPro" id="IPR007487">
    <property type="entry name" value="ABC_transpt-TYRBP-like"/>
</dbReference>
<dbReference type="Gene3D" id="3.40.50.2300">
    <property type="match status" value="2"/>
</dbReference>
<evidence type="ECO:0000313" key="3">
    <source>
        <dbReference type="Proteomes" id="UP001330434"/>
    </source>
</evidence>
<protein>
    <submittedName>
        <fullName evidence="2">ABC transporter substrate binding protein</fullName>
    </submittedName>
</protein>
<feature type="chain" id="PRO_5046174331" evidence="1">
    <location>
        <begin position="23"/>
        <end position="319"/>
    </location>
</feature>
<dbReference type="PANTHER" id="PTHR35271">
    <property type="entry name" value="ABC TRANSPORTER, SUBSTRATE-BINDING LIPOPROTEIN-RELATED"/>
    <property type="match status" value="1"/>
</dbReference>
<keyword evidence="1" id="KW-0732">Signal</keyword>
<dbReference type="CDD" id="cd06325">
    <property type="entry name" value="PBP1_ABC_unchar_transporter"/>
    <property type="match status" value="1"/>
</dbReference>
<evidence type="ECO:0000256" key="1">
    <source>
        <dbReference type="SAM" id="SignalP"/>
    </source>
</evidence>
<evidence type="ECO:0000313" key="2">
    <source>
        <dbReference type="EMBL" id="WVX67341.1"/>
    </source>
</evidence>
<dbReference type="PANTHER" id="PTHR35271:SF1">
    <property type="entry name" value="ABC TRANSPORTER, SUBSTRATE-BINDING LIPOPROTEIN"/>
    <property type="match status" value="1"/>
</dbReference>
<name>A0ABZ2C4G4_9PROT</name>
<dbReference type="EMBL" id="CP133270">
    <property type="protein sequence ID" value="WVX67341.1"/>
    <property type="molecule type" value="Genomic_DNA"/>
</dbReference>
<reference evidence="2 3" key="1">
    <citation type="journal article" date="2024" name="Environ. Microbiol.">
        <title>Novel evolutionary insights on the interactions of the Holosporales (Alphaproteobacteria) with eukaryotic hosts from comparative genomics.</title>
        <authorList>
            <person name="Giovannini M."/>
            <person name="Petroni G."/>
            <person name="Castelli M."/>
        </authorList>
    </citation>
    <scope>NUCLEOTIDE SEQUENCE [LARGE SCALE GENOMIC DNA]</scope>
    <source>
        <strain evidence="2 3">US_Bl 15I1</strain>
    </source>
</reference>
<organism evidence="2 3">
    <name type="scientific">Candidatus Bealeia paramacronuclearis</name>
    <dbReference type="NCBI Taxonomy" id="1921001"/>
    <lineage>
        <taxon>Bacteria</taxon>
        <taxon>Pseudomonadati</taxon>
        <taxon>Pseudomonadota</taxon>
        <taxon>Alphaproteobacteria</taxon>
        <taxon>Holosporales</taxon>
        <taxon>Holosporaceae</taxon>
        <taxon>Candidatus Bealeia</taxon>
    </lineage>
</organism>
<gene>
    <name evidence="2" type="ORF">Bealeia1_01540</name>
</gene>
<dbReference type="Proteomes" id="UP001330434">
    <property type="component" value="Chromosome"/>
</dbReference>
<sequence>MFHTFTLKALACTTLFSLSLNATPLVTIANYGPHASLEKTIQGFREELAIQGFEDGKTIQIMESNVNFDQALIPQMLTKLQAQKPAVMLVMTTPVAEAAKHKIKTTPLVFADITDPVAAGLIPSSDQANSNISGASEKQDLTALLAFAERLLPNAKRVGILYATGEDNDKALLKMMEEATKAKDLELVAIGVDHARNVPMLMQKFKGKVDFIYVGTSGPIQPSLPAISSEAVRLHIPVINADSDAVKNNLVLASFGVSYEKIGQNAGKIAAQVLKGTEISKISPLNPRPQDHEGFISLKVLNDLKLELPKDLSQITVIK</sequence>
<proteinExistence type="predicted"/>
<dbReference type="RefSeq" id="WP_331256108.1">
    <property type="nucleotide sequence ID" value="NZ_CP133270.1"/>
</dbReference>
<dbReference type="Pfam" id="PF04392">
    <property type="entry name" value="ABC_sub_bind"/>
    <property type="match status" value="1"/>
</dbReference>
<feature type="signal peptide" evidence="1">
    <location>
        <begin position="1"/>
        <end position="22"/>
    </location>
</feature>
<accession>A0ABZ2C4G4</accession>
<keyword evidence="3" id="KW-1185">Reference proteome</keyword>